<keyword evidence="2" id="KW-0472">Membrane</keyword>
<feature type="region of interest" description="Disordered" evidence="1">
    <location>
        <begin position="158"/>
        <end position="191"/>
    </location>
</feature>
<name>A0A812NE90_9DINO</name>
<protein>
    <submittedName>
        <fullName evidence="4">Uncharacterized protein</fullName>
    </submittedName>
</protein>
<evidence type="ECO:0000256" key="2">
    <source>
        <dbReference type="SAM" id="Phobius"/>
    </source>
</evidence>
<feature type="transmembrane region" description="Helical" evidence="2">
    <location>
        <begin position="20"/>
        <end position="42"/>
    </location>
</feature>
<evidence type="ECO:0000256" key="3">
    <source>
        <dbReference type="SAM" id="SignalP"/>
    </source>
</evidence>
<proteinExistence type="predicted"/>
<dbReference type="OrthoDB" id="427870at2759"/>
<dbReference type="AlphaFoldDB" id="A0A812NE90"/>
<feature type="signal peptide" evidence="3">
    <location>
        <begin position="1"/>
        <end position="17"/>
    </location>
</feature>
<evidence type="ECO:0000313" key="4">
    <source>
        <dbReference type="EMBL" id="CAE7312422.1"/>
    </source>
</evidence>
<keyword evidence="2" id="KW-1133">Transmembrane helix</keyword>
<feature type="chain" id="PRO_5032759942" evidence="3">
    <location>
        <begin position="18"/>
        <end position="191"/>
    </location>
</feature>
<gene>
    <name evidence="4" type="ORF">SNAT2548_LOCUS16405</name>
</gene>
<evidence type="ECO:0000256" key="1">
    <source>
        <dbReference type="SAM" id="MobiDB-lite"/>
    </source>
</evidence>
<dbReference type="EMBL" id="CAJNDS010002080">
    <property type="protein sequence ID" value="CAE7312422.1"/>
    <property type="molecule type" value="Genomic_DNA"/>
</dbReference>
<evidence type="ECO:0000313" key="5">
    <source>
        <dbReference type="Proteomes" id="UP000604046"/>
    </source>
</evidence>
<feature type="transmembrane region" description="Helical" evidence="2">
    <location>
        <begin position="49"/>
        <end position="74"/>
    </location>
</feature>
<organism evidence="4 5">
    <name type="scientific">Symbiodinium natans</name>
    <dbReference type="NCBI Taxonomy" id="878477"/>
    <lineage>
        <taxon>Eukaryota</taxon>
        <taxon>Sar</taxon>
        <taxon>Alveolata</taxon>
        <taxon>Dinophyceae</taxon>
        <taxon>Suessiales</taxon>
        <taxon>Symbiodiniaceae</taxon>
        <taxon>Symbiodinium</taxon>
    </lineage>
</organism>
<dbReference type="Proteomes" id="UP000604046">
    <property type="component" value="Unassembled WGS sequence"/>
</dbReference>
<keyword evidence="5" id="KW-1185">Reference proteome</keyword>
<feature type="transmembrane region" description="Helical" evidence="2">
    <location>
        <begin position="128"/>
        <end position="151"/>
    </location>
</feature>
<reference evidence="4" key="1">
    <citation type="submission" date="2021-02" db="EMBL/GenBank/DDBJ databases">
        <authorList>
            <person name="Dougan E. K."/>
            <person name="Rhodes N."/>
            <person name="Thang M."/>
            <person name="Chan C."/>
        </authorList>
    </citation>
    <scope>NUCLEOTIDE SEQUENCE</scope>
</reference>
<keyword evidence="2" id="KW-0812">Transmembrane</keyword>
<feature type="compositionally biased region" description="Basic and acidic residues" evidence="1">
    <location>
        <begin position="158"/>
        <end position="173"/>
    </location>
</feature>
<sequence>MTCVTAVLWSLTESVFATLLHVEIVCMMCIATGIASVVCWVLTRDYFKLFSVGAVPVALATGWFTASVAIVLAARALPPYYGFQSSQSFHVWEPWLASMLLGLLFLLLMFEGRVVFIRSQPDDFMGILLITNGSMMSVVSVPFFIIIYGFLYMTREEESGPEHDESGLNRAEEQPQVPEDDVPIPPASGEP</sequence>
<comment type="caution">
    <text evidence="4">The sequence shown here is derived from an EMBL/GenBank/DDBJ whole genome shotgun (WGS) entry which is preliminary data.</text>
</comment>
<feature type="transmembrane region" description="Helical" evidence="2">
    <location>
        <begin position="94"/>
        <end position="116"/>
    </location>
</feature>
<accession>A0A812NE90</accession>
<keyword evidence="3" id="KW-0732">Signal</keyword>